<dbReference type="InterPro" id="IPR027417">
    <property type="entry name" value="P-loop_NTPase"/>
</dbReference>
<dbReference type="GO" id="GO:0005737">
    <property type="term" value="C:cytoplasm"/>
    <property type="evidence" value="ECO:0007669"/>
    <property type="project" value="UniProtKB-ARBA"/>
</dbReference>
<dbReference type="InterPro" id="IPR025201">
    <property type="entry name" value="KdpD_TM"/>
</dbReference>
<name>A0A6P1NJQ8_9MICC</name>
<dbReference type="Gene3D" id="3.40.50.620">
    <property type="entry name" value="HUPs"/>
    <property type="match status" value="1"/>
</dbReference>
<evidence type="ECO:0000259" key="16">
    <source>
        <dbReference type="PROSITE" id="PS50109"/>
    </source>
</evidence>
<organism evidence="17 18">
    <name type="scientific">Pseudarthrobacter psychrotolerans</name>
    <dbReference type="NCBI Taxonomy" id="2697569"/>
    <lineage>
        <taxon>Bacteria</taxon>
        <taxon>Bacillati</taxon>
        <taxon>Actinomycetota</taxon>
        <taxon>Actinomycetes</taxon>
        <taxon>Micrococcales</taxon>
        <taxon>Micrococcaceae</taxon>
        <taxon>Pseudarthrobacter</taxon>
    </lineage>
</organism>
<evidence type="ECO:0000256" key="5">
    <source>
        <dbReference type="ARBA" id="ARBA00022553"/>
    </source>
</evidence>
<dbReference type="GO" id="GO:0005886">
    <property type="term" value="C:plasma membrane"/>
    <property type="evidence" value="ECO:0007669"/>
    <property type="project" value="UniProtKB-SubCell"/>
</dbReference>
<gene>
    <name evidence="17" type="ORF">GU243_08870</name>
</gene>
<dbReference type="Pfam" id="PF02702">
    <property type="entry name" value="KdpD"/>
    <property type="match status" value="1"/>
</dbReference>
<comment type="subcellular location">
    <subcellularLocation>
        <location evidence="3">Cell membrane</location>
    </subcellularLocation>
    <subcellularLocation>
        <location evidence="2">Membrane</location>
        <topology evidence="2">Multi-pass membrane protein</topology>
    </subcellularLocation>
</comment>
<dbReference type="SUPFAM" id="SSF52402">
    <property type="entry name" value="Adenine nucleotide alpha hydrolases-like"/>
    <property type="match status" value="1"/>
</dbReference>
<feature type="region of interest" description="Disordered" evidence="14">
    <location>
        <begin position="547"/>
        <end position="569"/>
    </location>
</feature>
<dbReference type="InterPro" id="IPR038318">
    <property type="entry name" value="KdpD_sf"/>
</dbReference>
<keyword evidence="5" id="KW-0597">Phosphoprotein</keyword>
<sequence length="889" mass="94710">MARGTLRIFLGAAPGVGKTYEMLEEAHRLGTRGEDVVVAFALDHGRAETRALLAGLEIIPPRRLEYRGTEFDEMDLDAVLHRAPATAVVDEYAHSNIPGSRHAKRWEDIDELLDAGINVLSTVNIQHLASLGDVVSAVTEVRQAETVPDDVVRRADQIHLVDISPELLRQRLSDGKIYARDKIDAALSNYFRLGNLTALRELALLWLADRVDEGLAKYRAENDIQATWPARERIVIGLTGGPEGEILIRRGARILNRVSGGDLLAVHVRATDGVASESPQALEAQRRLIQDLGGGYHIVAGEDPATALLDFARSVNATQIVVGISRRGKLAGLLGALLGGGIGTRVVRDSGDIDVHMVSHPLGGGGPGPRRQRDLGRIRVAAGFVLAILLPVFLQFLLALNPDQNVATAVLVQLTGSVTVALVGGFWPAILASLWSSLLVNYYSTPPVGTLTINDPQNVLALLVFVGVSAAVAVVVDVSARRSKEAARARAEATTLSDLTRGAASSEDTVQDLLQQALAVFNVRGAALYGLSEPGEGGQRATWAPITSAGELPGAGPAHESAPDQPDFRTENTEQIDAATRLVLFGRALPASDRRLLGAFGVHLAAQLERQQLAASRREVLRLAEGNTMRTSILRAVSHDLRTPLASIKLAVGSLLQKDVQYGPELAHELLLAIDESSDRLDLLVGNLLDMSRITTDAANPLLKPVRWHDVIPAALHGIPAGSARLELPPNMPEIEADPGMLERVIANIVENAVKYAPGSDLVLVGTAGGLSTETLAGQPAGELRIIDHGRGVPAENVVEMFRPFQRLTDVPQTTGVGLGLAVAKGFTEAMGGTLTAEQTPGGGLTMVIRLPLSTGVPVRYTTAQAPVKPQSLLPGWTSRHQPSTQEKP</sequence>
<dbReference type="InterPro" id="IPR004358">
    <property type="entry name" value="Sig_transdc_His_kin-like_C"/>
</dbReference>
<proteinExistence type="predicted"/>
<dbReference type="SUPFAM" id="SSF55874">
    <property type="entry name" value="ATPase domain of HSP90 chaperone/DNA topoisomerase II/histidine kinase"/>
    <property type="match status" value="1"/>
</dbReference>
<feature type="domain" description="Histidine kinase" evidence="16">
    <location>
        <begin position="636"/>
        <end position="855"/>
    </location>
</feature>
<dbReference type="PROSITE" id="PS50109">
    <property type="entry name" value="HIS_KIN"/>
    <property type="match status" value="1"/>
</dbReference>
<dbReference type="Pfam" id="PF00512">
    <property type="entry name" value="HisKA"/>
    <property type="match status" value="1"/>
</dbReference>
<evidence type="ECO:0000256" key="3">
    <source>
        <dbReference type="ARBA" id="ARBA00004236"/>
    </source>
</evidence>
<keyword evidence="6" id="KW-0808">Transferase</keyword>
<evidence type="ECO:0000256" key="10">
    <source>
        <dbReference type="ARBA" id="ARBA00022840"/>
    </source>
</evidence>
<dbReference type="Pfam" id="PF13493">
    <property type="entry name" value="DUF4118"/>
    <property type="match status" value="1"/>
</dbReference>
<dbReference type="Pfam" id="PF00582">
    <property type="entry name" value="Usp"/>
    <property type="match status" value="1"/>
</dbReference>
<keyword evidence="12" id="KW-0902">Two-component regulatory system</keyword>
<dbReference type="SMART" id="SM00388">
    <property type="entry name" value="HisKA"/>
    <property type="match status" value="1"/>
</dbReference>
<keyword evidence="18" id="KW-1185">Reference proteome</keyword>
<keyword evidence="8" id="KW-0547">Nucleotide-binding</keyword>
<evidence type="ECO:0000256" key="8">
    <source>
        <dbReference type="ARBA" id="ARBA00022741"/>
    </source>
</evidence>
<dbReference type="InterPro" id="IPR006016">
    <property type="entry name" value="UspA"/>
</dbReference>
<evidence type="ECO:0000256" key="2">
    <source>
        <dbReference type="ARBA" id="ARBA00004141"/>
    </source>
</evidence>
<dbReference type="SUPFAM" id="SSF47384">
    <property type="entry name" value="Homodimeric domain of signal transducing histidine kinase"/>
    <property type="match status" value="1"/>
</dbReference>
<accession>A0A6P1NJQ8</accession>
<dbReference type="InterPro" id="IPR005467">
    <property type="entry name" value="His_kinase_dom"/>
</dbReference>
<dbReference type="Proteomes" id="UP000464186">
    <property type="component" value="Chromosome"/>
</dbReference>
<reference evidence="17 18" key="1">
    <citation type="submission" date="2020-01" db="EMBL/GenBank/DDBJ databases">
        <title>Pseudarthrobacter psychrotolerans sp. nov., isolated from antarctic soil.</title>
        <authorList>
            <person name="Shin Y."/>
            <person name="Park W."/>
        </authorList>
    </citation>
    <scope>NUCLEOTIDE SEQUENCE [LARGE SCALE GENOMIC DNA]</scope>
    <source>
        <strain evidence="17 18">YJ56</strain>
    </source>
</reference>
<evidence type="ECO:0000256" key="11">
    <source>
        <dbReference type="ARBA" id="ARBA00022989"/>
    </source>
</evidence>
<feature type="transmembrane region" description="Helical" evidence="15">
    <location>
        <begin position="412"/>
        <end position="439"/>
    </location>
</feature>
<feature type="region of interest" description="Disordered" evidence="14">
    <location>
        <begin position="870"/>
        <end position="889"/>
    </location>
</feature>
<dbReference type="InterPro" id="IPR036890">
    <property type="entry name" value="HATPase_C_sf"/>
</dbReference>
<dbReference type="CDD" id="cd00082">
    <property type="entry name" value="HisKA"/>
    <property type="match status" value="1"/>
</dbReference>
<dbReference type="InterPro" id="IPR052023">
    <property type="entry name" value="Histidine_kinase_KdpD"/>
</dbReference>
<dbReference type="Gene3D" id="1.20.120.620">
    <property type="entry name" value="Backbone structure of the membrane domain of e. Coli histidine kinase receptor kdpd"/>
    <property type="match status" value="1"/>
</dbReference>
<dbReference type="SMART" id="SM00387">
    <property type="entry name" value="HATPase_c"/>
    <property type="match status" value="1"/>
</dbReference>
<evidence type="ECO:0000313" key="17">
    <source>
        <dbReference type="EMBL" id="QHK19829.1"/>
    </source>
</evidence>
<dbReference type="PANTHER" id="PTHR45569">
    <property type="entry name" value="SENSOR PROTEIN KDPD"/>
    <property type="match status" value="1"/>
</dbReference>
<dbReference type="PRINTS" id="PR00344">
    <property type="entry name" value="BCTRLSENSOR"/>
</dbReference>
<evidence type="ECO:0000256" key="1">
    <source>
        <dbReference type="ARBA" id="ARBA00000085"/>
    </source>
</evidence>
<dbReference type="PANTHER" id="PTHR45569:SF1">
    <property type="entry name" value="SENSOR PROTEIN KDPD"/>
    <property type="match status" value="1"/>
</dbReference>
<feature type="transmembrane region" description="Helical" evidence="15">
    <location>
        <begin position="380"/>
        <end position="400"/>
    </location>
</feature>
<comment type="catalytic activity">
    <reaction evidence="1">
        <text>ATP + protein L-histidine = ADP + protein N-phospho-L-histidine.</text>
        <dbReference type="EC" id="2.7.13.3"/>
    </reaction>
</comment>
<keyword evidence="10" id="KW-0067">ATP-binding</keyword>
<feature type="compositionally biased region" description="Polar residues" evidence="14">
    <location>
        <begin position="879"/>
        <end position="889"/>
    </location>
</feature>
<evidence type="ECO:0000256" key="4">
    <source>
        <dbReference type="ARBA" id="ARBA00012438"/>
    </source>
</evidence>
<evidence type="ECO:0000256" key="12">
    <source>
        <dbReference type="ARBA" id="ARBA00023012"/>
    </source>
</evidence>
<dbReference type="AlphaFoldDB" id="A0A6P1NJQ8"/>
<dbReference type="GO" id="GO:0005524">
    <property type="term" value="F:ATP binding"/>
    <property type="evidence" value="ECO:0007669"/>
    <property type="project" value="UniProtKB-KW"/>
</dbReference>
<evidence type="ECO:0000313" key="18">
    <source>
        <dbReference type="Proteomes" id="UP000464186"/>
    </source>
</evidence>
<dbReference type="EC" id="2.7.13.3" evidence="4"/>
<keyword evidence="11 15" id="KW-1133">Transmembrane helix</keyword>
<evidence type="ECO:0000256" key="7">
    <source>
        <dbReference type="ARBA" id="ARBA00022692"/>
    </source>
</evidence>
<dbReference type="KEGG" id="psey:GU243_08870"/>
<evidence type="ECO:0000256" key="14">
    <source>
        <dbReference type="SAM" id="MobiDB-lite"/>
    </source>
</evidence>
<evidence type="ECO:0000256" key="9">
    <source>
        <dbReference type="ARBA" id="ARBA00022777"/>
    </source>
</evidence>
<dbReference type="Pfam" id="PF02518">
    <property type="entry name" value="HATPase_c"/>
    <property type="match status" value="1"/>
</dbReference>
<dbReference type="FunFam" id="3.40.50.300:FF:000483">
    <property type="entry name" value="Sensor histidine kinase KdpD"/>
    <property type="match status" value="1"/>
</dbReference>
<feature type="transmembrane region" description="Helical" evidence="15">
    <location>
        <begin position="459"/>
        <end position="480"/>
    </location>
</feature>
<dbReference type="InterPro" id="IPR014729">
    <property type="entry name" value="Rossmann-like_a/b/a_fold"/>
</dbReference>
<dbReference type="InterPro" id="IPR036097">
    <property type="entry name" value="HisK_dim/P_sf"/>
</dbReference>
<dbReference type="InterPro" id="IPR003661">
    <property type="entry name" value="HisK_dim/P_dom"/>
</dbReference>
<keyword evidence="9" id="KW-0418">Kinase</keyword>
<keyword evidence="13 15" id="KW-0472">Membrane</keyword>
<evidence type="ECO:0000256" key="13">
    <source>
        <dbReference type="ARBA" id="ARBA00023136"/>
    </source>
</evidence>
<dbReference type="Gene3D" id="3.30.565.10">
    <property type="entry name" value="Histidine kinase-like ATPase, C-terminal domain"/>
    <property type="match status" value="1"/>
</dbReference>
<dbReference type="InterPro" id="IPR003852">
    <property type="entry name" value="Sig_transdc_His_kinase_KdpD_N"/>
</dbReference>
<dbReference type="InterPro" id="IPR003594">
    <property type="entry name" value="HATPase_dom"/>
</dbReference>
<keyword evidence="7 15" id="KW-0812">Transmembrane</keyword>
<dbReference type="GO" id="GO:0000155">
    <property type="term" value="F:phosphorelay sensor kinase activity"/>
    <property type="evidence" value="ECO:0007669"/>
    <property type="project" value="InterPro"/>
</dbReference>
<protein>
    <recommendedName>
        <fullName evidence="4">histidine kinase</fullName>
        <ecNumber evidence="4">2.7.13.3</ecNumber>
    </recommendedName>
</protein>
<dbReference type="EMBL" id="CP047898">
    <property type="protein sequence ID" value="QHK19829.1"/>
    <property type="molecule type" value="Genomic_DNA"/>
</dbReference>
<evidence type="ECO:0000256" key="15">
    <source>
        <dbReference type="SAM" id="Phobius"/>
    </source>
</evidence>
<dbReference type="Gene3D" id="3.40.50.300">
    <property type="entry name" value="P-loop containing nucleotide triphosphate hydrolases"/>
    <property type="match status" value="1"/>
</dbReference>
<evidence type="ECO:0000256" key="6">
    <source>
        <dbReference type="ARBA" id="ARBA00022679"/>
    </source>
</evidence>
<dbReference type="Gene3D" id="1.10.287.130">
    <property type="match status" value="1"/>
</dbReference>